<dbReference type="SUPFAM" id="SSF57756">
    <property type="entry name" value="Retrovirus zinc finger-like domains"/>
    <property type="match status" value="1"/>
</dbReference>
<reference evidence="4" key="1">
    <citation type="submission" date="2020-01" db="EMBL/GenBank/DDBJ databases">
        <authorList>
            <person name="Mishra B."/>
        </authorList>
    </citation>
    <scope>NUCLEOTIDE SEQUENCE [LARGE SCALE GENOMIC DNA]</scope>
</reference>
<dbReference type="OrthoDB" id="1104362at2759"/>
<dbReference type="EMBL" id="CACVBM020001917">
    <property type="protein sequence ID" value="CAA7062105.1"/>
    <property type="molecule type" value="Genomic_DNA"/>
</dbReference>
<dbReference type="Proteomes" id="UP000467841">
    <property type="component" value="Unassembled WGS sequence"/>
</dbReference>
<feature type="compositionally biased region" description="Gly residues" evidence="2">
    <location>
        <begin position="215"/>
        <end position="227"/>
    </location>
</feature>
<name>A0A6D2LNX8_9BRAS</name>
<dbReference type="InterPro" id="IPR001878">
    <property type="entry name" value="Znf_CCHC"/>
</dbReference>
<dbReference type="GO" id="GO:0008270">
    <property type="term" value="F:zinc ion binding"/>
    <property type="evidence" value="ECO:0007669"/>
    <property type="project" value="UniProtKB-KW"/>
</dbReference>
<sequence>MGDDKMKLPQFEGHWDHWNEVMENFFRANGLWSLVENGFVEPTNTTVLTEEQRGRLDDAKTNDHKVKHYLYQSIDRVTIEQIQDRRSSKVIWESMKRKFGGNERVKKSLLQKLRRDFEVLEMSETEKVEEYFKRVLAITNQMRSNGESMDESKVVEKILRTLSEKFMYMVVSIEESKDIESITLDELQSSLIVHEQKFKRSERSDDQVLKVTYGRGMGSRGRGSSGRGRGRGGRGRSFPDKSTVECYKCHKLGHFKNECPKWDEEANYAEEEREEILLMAYTEEGEEPEDLEAKAELLLMTYSGNQES</sequence>
<dbReference type="SMART" id="SM00343">
    <property type="entry name" value="ZnF_C2HC"/>
    <property type="match status" value="1"/>
</dbReference>
<keyword evidence="5" id="KW-1185">Reference proteome</keyword>
<dbReference type="GO" id="GO:0003676">
    <property type="term" value="F:nucleic acid binding"/>
    <property type="evidence" value="ECO:0007669"/>
    <property type="project" value="InterPro"/>
</dbReference>
<protein>
    <recommendedName>
        <fullName evidence="3">CCHC-type domain-containing protein</fullName>
    </recommendedName>
</protein>
<gene>
    <name evidence="4" type="ORF">MERR_LOCUS49341</name>
</gene>
<evidence type="ECO:0000256" key="1">
    <source>
        <dbReference type="PROSITE-ProRule" id="PRU00047"/>
    </source>
</evidence>
<dbReference type="PANTHER" id="PTHR35317">
    <property type="entry name" value="OS04G0629600 PROTEIN"/>
    <property type="match status" value="1"/>
</dbReference>
<keyword evidence="1" id="KW-0479">Metal-binding</keyword>
<feature type="domain" description="CCHC-type" evidence="3">
    <location>
        <begin position="246"/>
        <end position="261"/>
    </location>
</feature>
<dbReference type="Pfam" id="PF14223">
    <property type="entry name" value="Retrotran_gag_2"/>
    <property type="match status" value="1"/>
</dbReference>
<evidence type="ECO:0000313" key="4">
    <source>
        <dbReference type="EMBL" id="CAA7062105.1"/>
    </source>
</evidence>
<dbReference type="Gene3D" id="4.10.60.10">
    <property type="entry name" value="Zinc finger, CCHC-type"/>
    <property type="match status" value="1"/>
</dbReference>
<dbReference type="PANTHER" id="PTHR35317:SF27">
    <property type="entry name" value="RETROVIRUS-RELATED POL POLYPROTEIN FROM TRANSPOSON TNT 1-94"/>
    <property type="match status" value="1"/>
</dbReference>
<feature type="region of interest" description="Disordered" evidence="2">
    <location>
        <begin position="209"/>
        <end position="238"/>
    </location>
</feature>
<comment type="caution">
    <text evidence="4">The sequence shown here is derived from an EMBL/GenBank/DDBJ whole genome shotgun (WGS) entry which is preliminary data.</text>
</comment>
<proteinExistence type="predicted"/>
<dbReference type="AlphaFoldDB" id="A0A6D2LNX8"/>
<accession>A0A6D2LNX8</accession>
<keyword evidence="1" id="KW-0862">Zinc</keyword>
<evidence type="ECO:0000259" key="3">
    <source>
        <dbReference type="PROSITE" id="PS50158"/>
    </source>
</evidence>
<evidence type="ECO:0000313" key="5">
    <source>
        <dbReference type="Proteomes" id="UP000467841"/>
    </source>
</evidence>
<organism evidence="4 5">
    <name type="scientific">Microthlaspi erraticum</name>
    <dbReference type="NCBI Taxonomy" id="1685480"/>
    <lineage>
        <taxon>Eukaryota</taxon>
        <taxon>Viridiplantae</taxon>
        <taxon>Streptophyta</taxon>
        <taxon>Embryophyta</taxon>
        <taxon>Tracheophyta</taxon>
        <taxon>Spermatophyta</taxon>
        <taxon>Magnoliopsida</taxon>
        <taxon>eudicotyledons</taxon>
        <taxon>Gunneridae</taxon>
        <taxon>Pentapetalae</taxon>
        <taxon>rosids</taxon>
        <taxon>malvids</taxon>
        <taxon>Brassicales</taxon>
        <taxon>Brassicaceae</taxon>
        <taxon>Coluteocarpeae</taxon>
        <taxon>Microthlaspi</taxon>
    </lineage>
</organism>
<keyword evidence="1" id="KW-0863">Zinc-finger</keyword>
<dbReference type="InterPro" id="IPR036875">
    <property type="entry name" value="Znf_CCHC_sf"/>
</dbReference>
<dbReference type="PROSITE" id="PS50158">
    <property type="entry name" value="ZF_CCHC"/>
    <property type="match status" value="1"/>
</dbReference>
<dbReference type="Pfam" id="PF00098">
    <property type="entry name" value="zf-CCHC"/>
    <property type="match status" value="1"/>
</dbReference>
<evidence type="ECO:0000256" key="2">
    <source>
        <dbReference type="SAM" id="MobiDB-lite"/>
    </source>
</evidence>